<comment type="caution">
    <text evidence="1">The sequence shown here is derived from an EMBL/GenBank/DDBJ whole genome shotgun (WGS) entry which is preliminary data.</text>
</comment>
<evidence type="ECO:0000313" key="2">
    <source>
        <dbReference type="Proteomes" id="UP001236507"/>
    </source>
</evidence>
<dbReference type="RefSeq" id="WP_283343419.1">
    <property type="nucleotide sequence ID" value="NZ_JASHIF010000002.1"/>
</dbReference>
<evidence type="ECO:0000313" key="1">
    <source>
        <dbReference type="EMBL" id="MDI9858167.1"/>
    </source>
</evidence>
<accession>A0ABT6Y3L7</accession>
<sequence length="532" mass="62087">MKKILLIICCIFSFTFILAFLYTKYPSDKTIRNLVQNNLIHQTQVLSYEIELAQIGCESNSCYLRALLNNEFDRLSGGFSNRYQYATYNFEDKTLTKAERVAKRVTLSDYLSKLAVCQLITESIRRSFQIRINNNEFVHPIQLLTNIIEQVSLQELLMPQMLKPYAIALKNKGIIDHNFDNLLKNIESNKLQSTLDLLNYSSKAVLINYQEYDPKITRNYLEKLLQKIAKVLPELSFHHFESKIIVDSTSSENENKDYQVTVSLTVNGHKYQQLFKHYANTDAKYDVVALEDYYKVFNKILVDIQSPYRLHLVKVPENITSELHFFGIMALTKEQEQLLKQNQIYLTTSLENFEKSLTTSRVEVAIKEYQNIGLLAHLSPKQTKEAKERILSQDHTSLNDILKGFPDVFLRLDAELQNLQDPYASLVKELKQLSHNEFYPIDVSDNFDINNGKSVVVKFKIKNKNYQKILKIEDDWIDIDFFSFIDSVVKEQKLKGKFYSILSDSQIITLIYLTNDQYIYLKKNKLIEFSSF</sequence>
<gene>
    <name evidence="1" type="ORF">QM524_02985</name>
</gene>
<dbReference type="Proteomes" id="UP001236507">
    <property type="component" value="Unassembled WGS sequence"/>
</dbReference>
<dbReference type="EMBL" id="JASHIF010000002">
    <property type="protein sequence ID" value="MDI9858167.1"/>
    <property type="molecule type" value="Genomic_DNA"/>
</dbReference>
<reference evidence="1 2" key="1">
    <citation type="submission" date="2023-05" db="EMBL/GenBank/DDBJ databases">
        <title>Novel species of genus Flectobacillus isolated from stream in China.</title>
        <authorList>
            <person name="Lu H."/>
        </authorList>
    </citation>
    <scope>NUCLEOTIDE SEQUENCE [LARGE SCALE GENOMIC DNA]</scope>
    <source>
        <strain evidence="1 2">KCTC 42575</strain>
    </source>
</reference>
<organism evidence="1 2">
    <name type="scientific">Flectobacillus roseus</name>
    <dbReference type="NCBI Taxonomy" id="502259"/>
    <lineage>
        <taxon>Bacteria</taxon>
        <taxon>Pseudomonadati</taxon>
        <taxon>Bacteroidota</taxon>
        <taxon>Cytophagia</taxon>
        <taxon>Cytophagales</taxon>
        <taxon>Flectobacillaceae</taxon>
        <taxon>Flectobacillus</taxon>
    </lineage>
</organism>
<keyword evidence="2" id="KW-1185">Reference proteome</keyword>
<protein>
    <submittedName>
        <fullName evidence="1">Uncharacterized protein</fullName>
    </submittedName>
</protein>
<proteinExistence type="predicted"/>
<name>A0ABT6Y3L7_9BACT</name>